<evidence type="ECO:0000313" key="3">
    <source>
        <dbReference type="EMBL" id="GGI72689.1"/>
    </source>
</evidence>
<evidence type="ECO:0000259" key="2">
    <source>
        <dbReference type="Pfam" id="PF00892"/>
    </source>
</evidence>
<feature type="transmembrane region" description="Helical" evidence="1">
    <location>
        <begin position="104"/>
        <end position="122"/>
    </location>
</feature>
<dbReference type="PANTHER" id="PTHR22911:SF137">
    <property type="entry name" value="SOLUTE CARRIER FAMILY 35 MEMBER G2-RELATED"/>
    <property type="match status" value="1"/>
</dbReference>
<keyword evidence="4" id="KW-1185">Reference proteome</keyword>
<dbReference type="PANTHER" id="PTHR22911">
    <property type="entry name" value="ACYL-MALONYL CONDENSING ENZYME-RELATED"/>
    <property type="match status" value="1"/>
</dbReference>
<evidence type="ECO:0000313" key="4">
    <source>
        <dbReference type="Proteomes" id="UP000613743"/>
    </source>
</evidence>
<dbReference type="GO" id="GO:0016020">
    <property type="term" value="C:membrane"/>
    <property type="evidence" value="ECO:0007669"/>
    <property type="project" value="InterPro"/>
</dbReference>
<evidence type="ECO:0000256" key="1">
    <source>
        <dbReference type="SAM" id="Phobius"/>
    </source>
</evidence>
<dbReference type="SUPFAM" id="SSF103481">
    <property type="entry name" value="Multidrug resistance efflux transporter EmrE"/>
    <property type="match status" value="2"/>
</dbReference>
<dbReference type="EMBL" id="BMPZ01000002">
    <property type="protein sequence ID" value="GGI72689.1"/>
    <property type="molecule type" value="Genomic_DNA"/>
</dbReference>
<dbReference type="Proteomes" id="UP000613743">
    <property type="component" value="Unassembled WGS sequence"/>
</dbReference>
<dbReference type="RefSeq" id="WP_188918056.1">
    <property type="nucleotide sequence ID" value="NZ_BMPZ01000002.1"/>
</dbReference>
<keyword evidence="1" id="KW-1133">Transmembrane helix</keyword>
<comment type="caution">
    <text evidence="3">The sequence shown here is derived from an EMBL/GenBank/DDBJ whole genome shotgun (WGS) entry which is preliminary data.</text>
</comment>
<accession>A0A917N705</accession>
<name>A0A917N705_9GAMM</name>
<proteinExistence type="predicted"/>
<reference evidence="3" key="2">
    <citation type="submission" date="2020-09" db="EMBL/GenBank/DDBJ databases">
        <authorList>
            <person name="Sun Q."/>
            <person name="Ohkuma M."/>
        </authorList>
    </citation>
    <scope>NUCLEOTIDE SEQUENCE</scope>
    <source>
        <strain evidence="3">JCM 30804</strain>
    </source>
</reference>
<dbReference type="Pfam" id="PF00892">
    <property type="entry name" value="EamA"/>
    <property type="match status" value="2"/>
</dbReference>
<feature type="transmembrane region" description="Helical" evidence="1">
    <location>
        <begin position="74"/>
        <end position="92"/>
    </location>
</feature>
<dbReference type="InterPro" id="IPR037185">
    <property type="entry name" value="EmrE-like"/>
</dbReference>
<gene>
    <name evidence="3" type="ORF">GCM10009332_07670</name>
</gene>
<reference evidence="3" key="1">
    <citation type="journal article" date="2014" name="Int. J. Syst. Evol. Microbiol.">
        <title>Complete genome sequence of Corynebacterium casei LMG S-19264T (=DSM 44701T), isolated from a smear-ripened cheese.</title>
        <authorList>
            <consortium name="US DOE Joint Genome Institute (JGI-PGF)"/>
            <person name="Walter F."/>
            <person name="Albersmeier A."/>
            <person name="Kalinowski J."/>
            <person name="Ruckert C."/>
        </authorList>
    </citation>
    <scope>NUCLEOTIDE SEQUENCE</scope>
    <source>
        <strain evidence="3">JCM 30804</strain>
    </source>
</reference>
<feature type="transmembrane region" description="Helical" evidence="1">
    <location>
        <begin position="189"/>
        <end position="207"/>
    </location>
</feature>
<feature type="transmembrane region" description="Helical" evidence="1">
    <location>
        <begin position="159"/>
        <end position="177"/>
    </location>
</feature>
<feature type="domain" description="EamA" evidence="2">
    <location>
        <begin position="159"/>
        <end position="289"/>
    </location>
</feature>
<feature type="transmembrane region" description="Helical" evidence="1">
    <location>
        <begin position="37"/>
        <end position="58"/>
    </location>
</feature>
<protein>
    <submittedName>
        <fullName evidence="3">Membrane protein</fullName>
    </submittedName>
</protein>
<feature type="transmembrane region" description="Helical" evidence="1">
    <location>
        <begin position="134"/>
        <end position="153"/>
    </location>
</feature>
<feature type="transmembrane region" description="Helical" evidence="1">
    <location>
        <begin position="274"/>
        <end position="293"/>
    </location>
</feature>
<dbReference type="InterPro" id="IPR000620">
    <property type="entry name" value="EamA_dom"/>
</dbReference>
<sequence>MSKLTRSQQAILFGLAAVFCWSTVATAFKIALSHLSPLQLVFVAVLSSITALGCILGYQRKLHLIVRQWRHRPLFYLQTGLLNPFLYYLVLFKAYDLLPAQQALSLNYTWAILLPLLSVPLLKQALKISDVISAVVAYFGVVVIATQGQVANISIESPLGLTLILSSTVIWCLYWIINTKDQGDPVASLLLSFLVGLPFITSALLVFDQLPSLNISALAAGIYVGLFEMGITFVLWLMALKLTPRTANISTLVFLSPVLSIGFISWILKEPIASTTYVGLGLILLGLVLQKLLPRLTAGTKKNHTKSLKGSEEELEP</sequence>
<feature type="domain" description="EamA" evidence="2">
    <location>
        <begin position="10"/>
        <end position="145"/>
    </location>
</feature>
<keyword evidence="1" id="KW-0472">Membrane</keyword>
<dbReference type="AlphaFoldDB" id="A0A917N705"/>
<feature type="transmembrane region" description="Helical" evidence="1">
    <location>
        <begin position="213"/>
        <end position="237"/>
    </location>
</feature>
<keyword evidence="1" id="KW-0812">Transmembrane</keyword>
<feature type="transmembrane region" description="Helical" evidence="1">
    <location>
        <begin position="249"/>
        <end position="268"/>
    </location>
</feature>
<organism evidence="3 4">
    <name type="scientific">Shewanella gelidii</name>
    <dbReference type="NCBI Taxonomy" id="1642821"/>
    <lineage>
        <taxon>Bacteria</taxon>
        <taxon>Pseudomonadati</taxon>
        <taxon>Pseudomonadota</taxon>
        <taxon>Gammaproteobacteria</taxon>
        <taxon>Alteromonadales</taxon>
        <taxon>Shewanellaceae</taxon>
        <taxon>Shewanella</taxon>
    </lineage>
</organism>